<evidence type="ECO:0000256" key="6">
    <source>
        <dbReference type="ARBA" id="ARBA00023277"/>
    </source>
</evidence>
<feature type="region of interest" description="Disordered" evidence="11">
    <location>
        <begin position="59"/>
        <end position="85"/>
    </location>
</feature>
<organism evidence="14 15">
    <name type="scientific">Micromonospora fulviviridis</name>
    <dbReference type="NCBI Taxonomy" id="47860"/>
    <lineage>
        <taxon>Bacteria</taxon>
        <taxon>Bacillati</taxon>
        <taxon>Actinomycetota</taxon>
        <taxon>Actinomycetes</taxon>
        <taxon>Micromonosporales</taxon>
        <taxon>Micromonosporaceae</taxon>
        <taxon>Micromonospora</taxon>
    </lineage>
</organism>
<dbReference type="EC" id="3.2.1.8" evidence="10"/>
<keyword evidence="12" id="KW-1133">Transmembrane helix</keyword>
<feature type="domain" description="GH10" evidence="13">
    <location>
        <begin position="75"/>
        <end position="388"/>
    </location>
</feature>
<evidence type="ECO:0000256" key="2">
    <source>
        <dbReference type="ARBA" id="ARBA00007495"/>
    </source>
</evidence>
<evidence type="ECO:0000259" key="13">
    <source>
        <dbReference type="PROSITE" id="PS51760"/>
    </source>
</evidence>
<keyword evidence="3" id="KW-0858">Xylan degradation</keyword>
<evidence type="ECO:0000256" key="4">
    <source>
        <dbReference type="ARBA" id="ARBA00022729"/>
    </source>
</evidence>
<keyword evidence="5 10" id="KW-0378">Hydrolase</keyword>
<feature type="active site" description="Nucleophile" evidence="9">
    <location>
        <position position="310"/>
    </location>
</feature>
<dbReference type="PANTHER" id="PTHR31490">
    <property type="entry name" value="GLYCOSYL HYDROLASE"/>
    <property type="match status" value="1"/>
</dbReference>
<reference evidence="14 15" key="1">
    <citation type="submission" date="2024-06" db="EMBL/GenBank/DDBJ databases">
        <title>The Natural Products Discovery Center: Release of the First 8490 Sequenced Strains for Exploring Actinobacteria Biosynthetic Diversity.</title>
        <authorList>
            <person name="Kalkreuter E."/>
            <person name="Kautsar S.A."/>
            <person name="Yang D."/>
            <person name="Bader C.D."/>
            <person name="Teijaro C.N."/>
            <person name="Fluegel L."/>
            <person name="Davis C.M."/>
            <person name="Simpson J.R."/>
            <person name="Lauterbach L."/>
            <person name="Steele A.D."/>
            <person name="Gui C."/>
            <person name="Meng S."/>
            <person name="Li G."/>
            <person name="Viehrig K."/>
            <person name="Ye F."/>
            <person name="Su P."/>
            <person name="Kiefer A.F."/>
            <person name="Nichols A."/>
            <person name="Cepeda A.J."/>
            <person name="Yan W."/>
            <person name="Fan B."/>
            <person name="Jiang Y."/>
            <person name="Adhikari A."/>
            <person name="Zheng C.-J."/>
            <person name="Schuster L."/>
            <person name="Cowan T.M."/>
            <person name="Smanski M.J."/>
            <person name="Chevrette M.G."/>
            <person name="De Carvalho L.P.S."/>
            <person name="Shen B."/>
        </authorList>
    </citation>
    <scope>NUCLEOTIDE SEQUENCE [LARGE SCALE GENOMIC DNA]</scope>
    <source>
        <strain evidence="14 15">NPDC006286</strain>
    </source>
</reference>
<keyword evidence="8 10" id="KW-0624">Polysaccharide degradation</keyword>
<keyword evidence="12" id="KW-0472">Membrane</keyword>
<keyword evidence="6 10" id="KW-0119">Carbohydrate metabolism</keyword>
<feature type="transmembrane region" description="Helical" evidence="12">
    <location>
        <begin position="37"/>
        <end position="55"/>
    </location>
</feature>
<evidence type="ECO:0000313" key="15">
    <source>
        <dbReference type="Proteomes" id="UP001550348"/>
    </source>
</evidence>
<dbReference type="PROSITE" id="PS00591">
    <property type="entry name" value="GH10_1"/>
    <property type="match status" value="1"/>
</dbReference>
<proteinExistence type="inferred from homology"/>
<name>A0ABV2VL46_9ACTN</name>
<evidence type="ECO:0000256" key="5">
    <source>
        <dbReference type="ARBA" id="ARBA00022801"/>
    </source>
</evidence>
<dbReference type="SMART" id="SM00633">
    <property type="entry name" value="Glyco_10"/>
    <property type="match status" value="1"/>
</dbReference>
<evidence type="ECO:0000256" key="11">
    <source>
        <dbReference type="SAM" id="MobiDB-lite"/>
    </source>
</evidence>
<dbReference type="Proteomes" id="UP001550348">
    <property type="component" value="Unassembled WGS sequence"/>
</dbReference>
<dbReference type="PANTHER" id="PTHR31490:SF88">
    <property type="entry name" value="BETA-XYLANASE"/>
    <property type="match status" value="1"/>
</dbReference>
<evidence type="ECO:0000256" key="3">
    <source>
        <dbReference type="ARBA" id="ARBA00022651"/>
    </source>
</evidence>
<evidence type="ECO:0000256" key="7">
    <source>
        <dbReference type="ARBA" id="ARBA00023295"/>
    </source>
</evidence>
<dbReference type="SUPFAM" id="SSF51445">
    <property type="entry name" value="(Trans)glycosidases"/>
    <property type="match status" value="1"/>
</dbReference>
<evidence type="ECO:0000256" key="9">
    <source>
        <dbReference type="PROSITE-ProRule" id="PRU10061"/>
    </source>
</evidence>
<comment type="catalytic activity">
    <reaction evidence="1 10">
        <text>Endohydrolysis of (1-&gt;4)-beta-D-xylosidic linkages in xylans.</text>
        <dbReference type="EC" id="3.2.1.8"/>
    </reaction>
</comment>
<dbReference type="Pfam" id="PF00331">
    <property type="entry name" value="Glyco_hydro_10"/>
    <property type="match status" value="1"/>
</dbReference>
<gene>
    <name evidence="14" type="ORF">ABZ071_16650</name>
</gene>
<keyword evidence="12" id="KW-0812">Transmembrane</keyword>
<evidence type="ECO:0000313" key="14">
    <source>
        <dbReference type="EMBL" id="MEU0153519.1"/>
    </source>
</evidence>
<protein>
    <recommendedName>
        <fullName evidence="10">Beta-xylanase</fullName>
        <ecNumber evidence="10">3.2.1.8</ecNumber>
    </recommendedName>
</protein>
<dbReference type="InterPro" id="IPR044846">
    <property type="entry name" value="GH10"/>
</dbReference>
<evidence type="ECO:0000256" key="10">
    <source>
        <dbReference type="RuleBase" id="RU361174"/>
    </source>
</evidence>
<evidence type="ECO:0000256" key="1">
    <source>
        <dbReference type="ARBA" id="ARBA00000681"/>
    </source>
</evidence>
<accession>A0ABV2VL46</accession>
<dbReference type="Gene3D" id="3.20.20.80">
    <property type="entry name" value="Glycosidases"/>
    <property type="match status" value="1"/>
</dbReference>
<comment type="similarity">
    <text evidence="2 10">Belongs to the glycosyl hydrolase 10 (cellulase F) family.</text>
</comment>
<dbReference type="InterPro" id="IPR017853">
    <property type="entry name" value="GH"/>
</dbReference>
<comment type="caution">
    <text evidence="14">The sequence shown here is derived from an EMBL/GenBank/DDBJ whole genome shotgun (WGS) entry which is preliminary data.</text>
</comment>
<evidence type="ECO:0000256" key="12">
    <source>
        <dbReference type="SAM" id="Phobius"/>
    </source>
</evidence>
<sequence length="398" mass="43464">MAEDVRGGTLCASGPAAPDPARFRVLPLRPPTGRRRWIALAVLLLLLTVVAVSWVDTGGGGGGRPSSAAWQTPAGPDRPTLRGAAPSNVRIGTAVDSRLLETDPRYRSTLAADFNAVTPEYVMKWAALEPTPGRYDWEAADRLVAFAEANGQAVYGHALVWHSSVPAWVSESWSPARLREVLHKHITTVVSRYRGKVWAWDVVNEALAENGSLRQSIWLRKLGPGYLADAFRWAHEADPDARLFINDYGTEGRTKKADALWRLVRQLRSQGVPVQGVGFQSHLRADQDPTDIAGNLRRFGALGVAVAVTELDVRLQLPATPEKLVGQALLYQHVLEACLAVPTCESFTLWGFTDASSWVTYHYPGYGAACVFDTDLKPKPAHASLIAELRERRSAPPG</sequence>
<dbReference type="InterPro" id="IPR031158">
    <property type="entry name" value="GH10_AS"/>
</dbReference>
<keyword evidence="15" id="KW-1185">Reference proteome</keyword>
<evidence type="ECO:0000256" key="8">
    <source>
        <dbReference type="ARBA" id="ARBA00023326"/>
    </source>
</evidence>
<dbReference type="RefSeq" id="WP_355665328.1">
    <property type="nucleotide sequence ID" value="NZ_JBEXRX010000043.1"/>
</dbReference>
<keyword evidence="4" id="KW-0732">Signal</keyword>
<dbReference type="EMBL" id="JBEXRX010000043">
    <property type="protein sequence ID" value="MEU0153519.1"/>
    <property type="molecule type" value="Genomic_DNA"/>
</dbReference>
<dbReference type="PROSITE" id="PS51760">
    <property type="entry name" value="GH10_2"/>
    <property type="match status" value="1"/>
</dbReference>
<dbReference type="PRINTS" id="PR00134">
    <property type="entry name" value="GLHYDRLASE10"/>
</dbReference>
<keyword evidence="7 10" id="KW-0326">Glycosidase</keyword>
<dbReference type="InterPro" id="IPR001000">
    <property type="entry name" value="GH10_dom"/>
</dbReference>